<dbReference type="Proteomes" id="UP000295689">
    <property type="component" value="Unassembled WGS sequence"/>
</dbReference>
<dbReference type="Pfam" id="PF14152">
    <property type="entry name" value="YfhE"/>
    <property type="match status" value="1"/>
</dbReference>
<keyword evidence="2" id="KW-1185">Reference proteome</keyword>
<name>A0A4R2AXN6_9BACI</name>
<comment type="caution">
    <text evidence="1">The sequence shown here is derived from an EMBL/GenBank/DDBJ whole genome shotgun (WGS) entry which is preliminary data.</text>
</comment>
<dbReference type="EMBL" id="SLVV01000019">
    <property type="protein sequence ID" value="TCN18828.1"/>
    <property type="molecule type" value="Genomic_DNA"/>
</dbReference>
<accession>A0A4R2AXN6</accession>
<dbReference type="InterPro" id="IPR025437">
    <property type="entry name" value="YfhE-like"/>
</dbReference>
<sequence length="44" mass="5176">MAMEKKRKEKMKHTLTSMQEVAYNHEFKMADRAGGFATRKSTNR</sequence>
<protein>
    <submittedName>
        <fullName evidence="1">YfhE-like protein</fullName>
    </submittedName>
</protein>
<gene>
    <name evidence="1" type="ORF">EV146_11927</name>
</gene>
<organism evidence="1 2">
    <name type="scientific">Mesobacillus foraminis</name>
    <dbReference type="NCBI Taxonomy" id="279826"/>
    <lineage>
        <taxon>Bacteria</taxon>
        <taxon>Bacillati</taxon>
        <taxon>Bacillota</taxon>
        <taxon>Bacilli</taxon>
        <taxon>Bacillales</taxon>
        <taxon>Bacillaceae</taxon>
        <taxon>Mesobacillus</taxon>
    </lineage>
</organism>
<dbReference type="AlphaFoldDB" id="A0A4R2AXN6"/>
<reference evidence="1 2" key="1">
    <citation type="journal article" date="2015" name="Stand. Genomic Sci.">
        <title>Genomic Encyclopedia of Bacterial and Archaeal Type Strains, Phase III: the genomes of soil and plant-associated and newly described type strains.</title>
        <authorList>
            <person name="Whitman W.B."/>
            <person name="Woyke T."/>
            <person name="Klenk H.P."/>
            <person name="Zhou Y."/>
            <person name="Lilburn T.G."/>
            <person name="Beck B.J."/>
            <person name="De Vos P."/>
            <person name="Vandamme P."/>
            <person name="Eisen J.A."/>
            <person name="Garrity G."/>
            <person name="Hugenholtz P."/>
            <person name="Kyrpides N.C."/>
        </authorList>
    </citation>
    <scope>NUCLEOTIDE SEQUENCE [LARGE SCALE GENOMIC DNA]</scope>
    <source>
        <strain evidence="1 2">CV53</strain>
    </source>
</reference>
<evidence type="ECO:0000313" key="2">
    <source>
        <dbReference type="Proteomes" id="UP000295689"/>
    </source>
</evidence>
<evidence type="ECO:0000313" key="1">
    <source>
        <dbReference type="EMBL" id="TCN18828.1"/>
    </source>
</evidence>
<proteinExistence type="predicted"/>